<keyword evidence="2" id="KW-0732">Signal</keyword>
<evidence type="ECO:0000313" key="4">
    <source>
        <dbReference type="Proteomes" id="UP001500124"/>
    </source>
</evidence>
<evidence type="ECO:0000256" key="1">
    <source>
        <dbReference type="SAM" id="MobiDB-lite"/>
    </source>
</evidence>
<evidence type="ECO:0008006" key="5">
    <source>
        <dbReference type="Google" id="ProtNLM"/>
    </source>
</evidence>
<organism evidence="3 4">
    <name type="scientific">Streptomyces similanensis</name>
    <dbReference type="NCBI Taxonomy" id="1274988"/>
    <lineage>
        <taxon>Bacteria</taxon>
        <taxon>Bacillati</taxon>
        <taxon>Actinomycetota</taxon>
        <taxon>Actinomycetes</taxon>
        <taxon>Kitasatosporales</taxon>
        <taxon>Streptomycetaceae</taxon>
        <taxon>Streptomyces</taxon>
    </lineage>
</organism>
<feature type="chain" id="PRO_5045196231" description="DUF2933 domain-containing protein" evidence="2">
    <location>
        <begin position="19"/>
        <end position="67"/>
    </location>
</feature>
<evidence type="ECO:0000256" key="2">
    <source>
        <dbReference type="SAM" id="SignalP"/>
    </source>
</evidence>
<gene>
    <name evidence="3" type="ORF">GCM10023336_67260</name>
</gene>
<name>A0ABP9LEN0_9ACTN</name>
<evidence type="ECO:0000313" key="3">
    <source>
        <dbReference type="EMBL" id="GAA5076911.1"/>
    </source>
</evidence>
<comment type="caution">
    <text evidence="3">The sequence shown here is derived from an EMBL/GenBank/DDBJ whole genome shotgun (WGS) entry which is preliminary data.</text>
</comment>
<dbReference type="EMBL" id="BAABKC010000122">
    <property type="protein sequence ID" value="GAA5076911.1"/>
    <property type="molecule type" value="Genomic_DNA"/>
</dbReference>
<feature type="region of interest" description="Disordered" evidence="1">
    <location>
        <begin position="44"/>
        <end position="67"/>
    </location>
</feature>
<accession>A0ABP9LEN0</accession>
<reference evidence="4" key="1">
    <citation type="journal article" date="2019" name="Int. J. Syst. Evol. Microbiol.">
        <title>The Global Catalogue of Microorganisms (GCM) 10K type strain sequencing project: providing services to taxonomists for standard genome sequencing and annotation.</title>
        <authorList>
            <consortium name="The Broad Institute Genomics Platform"/>
            <consortium name="The Broad Institute Genome Sequencing Center for Infectious Disease"/>
            <person name="Wu L."/>
            <person name="Ma J."/>
        </authorList>
    </citation>
    <scope>NUCLEOTIDE SEQUENCE [LARGE SCALE GENOMIC DNA]</scope>
    <source>
        <strain evidence="4">JCM 18410</strain>
    </source>
</reference>
<keyword evidence="4" id="KW-1185">Reference proteome</keyword>
<proteinExistence type="predicted"/>
<dbReference type="Proteomes" id="UP001500124">
    <property type="component" value="Unassembled WGS sequence"/>
</dbReference>
<protein>
    <recommendedName>
        <fullName evidence="5">DUF2933 domain-containing protein</fullName>
    </recommendedName>
</protein>
<sequence length="67" mass="6847">MVLALVVLAVFAWSLAMAAMGQAALIAVLAPILGLTVNQVMRGSHSRTTPASGHRVAPVPDKEDGAP</sequence>
<feature type="signal peptide" evidence="2">
    <location>
        <begin position="1"/>
        <end position="18"/>
    </location>
</feature>